<feature type="region of interest" description="Disordered" evidence="2">
    <location>
        <begin position="5660"/>
        <end position="5692"/>
    </location>
</feature>
<feature type="region of interest" description="Disordered" evidence="2">
    <location>
        <begin position="2859"/>
        <end position="2900"/>
    </location>
</feature>
<feature type="region of interest" description="Disordered" evidence="2">
    <location>
        <begin position="4315"/>
        <end position="4348"/>
    </location>
</feature>
<feature type="compositionally biased region" description="Polar residues" evidence="2">
    <location>
        <begin position="510"/>
        <end position="522"/>
    </location>
</feature>
<evidence type="ECO:0000313" key="3">
    <source>
        <dbReference type="EMBL" id="CDJ57189.1"/>
    </source>
</evidence>
<dbReference type="RefSeq" id="XP_013333839.1">
    <property type="nucleotide sequence ID" value="XM_013478385.1"/>
</dbReference>
<dbReference type="OMA" id="HKARNVE"/>
<feature type="region of interest" description="Disordered" evidence="2">
    <location>
        <begin position="3870"/>
        <end position="3928"/>
    </location>
</feature>
<evidence type="ECO:0000256" key="2">
    <source>
        <dbReference type="SAM" id="MobiDB-lite"/>
    </source>
</evidence>
<feature type="compositionally biased region" description="Basic and acidic residues" evidence="2">
    <location>
        <begin position="859"/>
        <end position="870"/>
    </location>
</feature>
<feature type="compositionally biased region" description="Basic and acidic residues" evidence="2">
    <location>
        <begin position="4131"/>
        <end position="4144"/>
    </location>
</feature>
<feature type="compositionally biased region" description="Polar residues" evidence="2">
    <location>
        <begin position="31"/>
        <end position="45"/>
    </location>
</feature>
<name>U6M436_EIMMA</name>
<feature type="region of interest" description="Disordered" evidence="2">
    <location>
        <begin position="2105"/>
        <end position="2134"/>
    </location>
</feature>
<feature type="region of interest" description="Disordered" evidence="2">
    <location>
        <begin position="3942"/>
        <end position="3962"/>
    </location>
</feature>
<feature type="compositionally biased region" description="Polar residues" evidence="2">
    <location>
        <begin position="3898"/>
        <end position="3907"/>
    </location>
</feature>
<organism evidence="3 4">
    <name type="scientific">Eimeria maxima</name>
    <name type="common">Coccidian parasite</name>
    <dbReference type="NCBI Taxonomy" id="5804"/>
    <lineage>
        <taxon>Eukaryota</taxon>
        <taxon>Sar</taxon>
        <taxon>Alveolata</taxon>
        <taxon>Apicomplexa</taxon>
        <taxon>Conoidasida</taxon>
        <taxon>Coccidia</taxon>
        <taxon>Eucoccidiorida</taxon>
        <taxon>Eimeriorina</taxon>
        <taxon>Eimeriidae</taxon>
        <taxon>Eimeria</taxon>
    </lineage>
</organism>
<feature type="compositionally biased region" description="Low complexity" evidence="2">
    <location>
        <begin position="577"/>
        <end position="588"/>
    </location>
</feature>
<feature type="region of interest" description="Disordered" evidence="2">
    <location>
        <begin position="852"/>
        <end position="877"/>
    </location>
</feature>
<feature type="compositionally biased region" description="Basic and acidic residues" evidence="2">
    <location>
        <begin position="11"/>
        <end position="22"/>
    </location>
</feature>
<feature type="compositionally biased region" description="Polar residues" evidence="2">
    <location>
        <begin position="4328"/>
        <end position="4341"/>
    </location>
</feature>
<dbReference type="PANTHER" id="PTHR16166:SF93">
    <property type="entry name" value="INTERMEMBRANE LIPID TRANSFER PROTEIN VPS13"/>
    <property type="match status" value="1"/>
</dbReference>
<dbReference type="VEuPathDB" id="ToxoDB:EMWEY_00006940"/>
<feature type="region of interest" description="Disordered" evidence="2">
    <location>
        <begin position="1853"/>
        <end position="1877"/>
    </location>
</feature>
<feature type="compositionally biased region" description="Polar residues" evidence="2">
    <location>
        <begin position="100"/>
        <end position="111"/>
    </location>
</feature>
<dbReference type="GeneID" id="25334680"/>
<dbReference type="Proteomes" id="UP000030763">
    <property type="component" value="Unassembled WGS sequence"/>
</dbReference>
<evidence type="ECO:0000256" key="1">
    <source>
        <dbReference type="ARBA" id="ARBA00006545"/>
    </source>
</evidence>
<feature type="region of interest" description="Disordered" evidence="2">
    <location>
        <begin position="568"/>
        <end position="588"/>
    </location>
</feature>
<feature type="compositionally biased region" description="Polar residues" evidence="2">
    <location>
        <begin position="1"/>
        <end position="10"/>
    </location>
</feature>
<sequence length="6099" mass="661905">MHQGGHQQMSGRKEMPTNRDVDAAAEAFSPVSASSDPISAENSDATELLRSGNVGEAKKNASKELADSELAEQPKATANIEIAHTADSPGIHKSGLAAESTHTSGRVSLQDQKPDYRVEGAVSAVFAAASVAGAEQEQEAPPRNNQEGGRASSVLSRILSALLRQLLPWVLPSAVQGASAEDVKVNISRKQVTLSGVSLEPQELTALTGAPLHLLHCSIRELQLQVGRKEEADDVAVASLASITTPSQCSQTPAHTICEGNPVSPSVPAASAGGAMRCPGKGASSTIFFSAKDVILVLTPTSPHEWSRRQLLEQALQRRRSLLYSMDNELQQQLERRSYFPLCLSSLISHWVDRNIQWACLDLNNLHLRIEFLVPPLNSTKTASFAFALGLTLEELRIRNIPVDEPKGPPKCATYECQQQQNNQEAMAAASTQTAEAAAEPSPNSDPSGNCSSNRQGSVCSEFEIIGCSVYVQNELLLLAPHTCTVAEILERLGAVRVEHKQDGHPKPEQATNEQRQPNQNYQIHRGCSLQTSHQKKPRCRTPKFIRSLLAPVGVHVLLRKKAIAAHPSEKGDKRSSSMASWTGSSSNGSVVTAFNTASSADPSYVAFVESDCVEVTFTPEVVQGLRWLAANFEAHRRGVDAAEAVLSLVRPFVPSCTGMSLYEIIHRNPRIWWRFAIRAICRLQRNRLCVLNTSSSNVAVSAQFDISGHGVTVEEILKRRLCIEKAATYRRLRLCQLEGTLTHQQLDQLIHLRDSLPLPLLLQSHGASRQDFMDQQSKTGATGVPKAWGRWFTVWKRRSPQQGFTTETNTLSPGEAGAALRKGHFARPPVPPLSLQSLLDRHNMDRQRHQLTPQNGEQHQRSQGDHRATNPDGGKCLGGLDDFFDARSQPATARISSSRLRLHEGLGEGSTPALMYATLEEPRNPFQIPAQTPEEQDPIPPPLEMTDSGDAYTGEVPSQEGDVSGAPAPPRSNSDDNLGVGDDFSEEDDTFYDCLDLQTPRCTAQATLHSGASGTSRMPLNTVQNPVLFSDASEQVECTISVSIFLRSASFACCLDELNPSNAESQSKRRGHLQKQQQGMQQAAGNSILCCIGALRVSGVVGTEMLEGSVSVDRLDINFKDGGLYRDQKVLMAPETGSGPILSLQICRNPINAASAPIVNGKDRFPQRREPSPTIRNSGGDERPEQSYIFLSLKVCRIICVVDPLVLKETLTLKNGFSNAAAAAVSAATKASRQCSLLHLGGWTNPGHQCSGNFNVGPCRVESTYGNMHLQWRILHPSPRRHQPLCDGASLHYEVFVEAPTIIVPSSAGRAVLCHLGELRVCSAHLEQEQLLCTQGRGVKEPPRLTFADSVFQEKYMHTLKTRRLPAAPKEVGGAARDSSDQPLLRHVSLRTHHGLLLKDFHLLIHNSMEQLKRELTLQQCVGCGGSLRSSGFQSTHRPTHWEDTSHVRPLIQQQGQTRSANSCGVEKEVEGSAGGGLGYSATWGVCGSMQTVLFPSEFVAAVEVEQVGILSREVALKPFRLAVHPEKWRRGRHSESRESPVELLPSRTCAGKEDPGKQEIPQSVRQPKQRQHQEQQRSKACDPWEQRLCGVKVHVSGKCSEVSASLSRHSCAVMLSAFQSMKSAFLGNEVTAVSAGCPSHDRTFWMDAEGSSSLNQGCDDLQEGEGEESSSIVPVKVDLSLEWGKLGVYLHHLEDSIEGQKPADGRDASPSRVGKDTANATDSLQLQAAGVSAHFSSGNCEMVGRLELKQLLLEQPSFQEESINRYILCVPSTDLCSAAERIGATFPGGPCIVLAFTNKPGNTRAPTTASVRILRPMTLNFRPTPVTWFVSFLGAPFERCVDTGGRNTCSGEGSCSDGTSSQSPHVARSQRNTNNGRVRQFGEVVDATLEGICLSPEIGAAKPQPTKILSASSDSRAHCDPVLREILVEFERVDFLWCTRGSDKPLATASVSAASASLHLCRYSTKFTGSVKDFTLHFVIPGVRSEMAAIPSSGCRWKHTGRFQRRQMPCDVPFEHCADESRVQNQFPKAAILQVTEIIGLVPGRSYALRLTLESMHPLSPLFSGFSSYLKLDVGTCRVVYVHPKFWRLFDWMVDEFIGTLTSQPPAASPPREMRSGNRSTSEETLPKRIERSPSLEDLAVRSVLQSAAAVGVGAPCSANSDKGEFMNEDIDTRVAQEQPFLVPNEGLRRIFLLADAGRSIAGLPPLLHESLQGPGGGMSRGENKLHRLVLPQTLPFGAFHYEIQITSPRILLPASSRPDSRISLWPPVCFMKDLNGDPLVCDECSSTMNRFIGRDVAACTKSRDYLAASESSTQASGREVVCFVDCVTVSNSWNLSRGHGIVESINVAFKGAKAFAKIGDFSHGLGKSPFSASARQGDMHHRESYTASRREGRCRRCIRRVPVSAPSSMGGPSHCPCNSPTTMAARMIEAAASPGYPGRYLLGNADLVIRMFRPVLLRSSSRWLRVETGCLPLTLDVHTLELLFDIVENNITATDPDIAAQNAEAPLLTSTLTRHSRGRHALRAKRRAEGISISNSHVRFSPCPPVAEASYGTATRTSEVDITGLIQQLLGNHILQGLLEPQVDFIELLEEWGQETILVELVIEGLHLAVCEQPLKKQIVLMRKHCGALRHCIRAMECCQGMWPNDSNIGGYSVQEGGNQMLSVYGLKHRKPLLLFHALHLRAQLRSLRLQPEKAEQVGLLLPSATLPPPLTSLLAFGDEKLIMDKARTTQSPPVTGTFVRMIAGSSTLFAPELAPPFAVIFTNSGCAEGLSLQLEPLADSIRQAEHDAVAAAAAIARMDGYLASKAEVASNPEQNEGEDGEPMEKQLSGNSQEPLLEGEHLLVAPFASPWIDPLQMHSQTQDSPSDEDELTSRESVTTGSGGGATEGGRFHSRRSGEFSMRSVSVDASSAPLFEIPPCSRDYEVVFRCGIKPGQEQTSARPRVPPQSCVLQPTKLSVMYKSATAVPVIPLSGGCMSTVSKNCKATHGEKIQILQRLLLQRQHRRKQQRIAVSSRRPRCVLSLALLSRISAFLSSNEATNKGIPTAVDVSGGSTPALMPRRESWQGMRRVGSVATSRHNRFTCRGKNKVTGEYTAEQANKTDSAVGNRTCSISNATDHTEMLGSGALSGGAEPMHVGRRAVTLRRSSFDSAKLFSTGLSNRCSSEMLSATYAQDAPTGGNSHESGCETSSEPIESNEVDINDMLSLRLSCSPKEDTAAATQKREELTPLQLNSTELAVRFSEASVLLPVDSANCESSSVLLRGSVNFCRRADDVRDPLRPHGISKDAQLAAGAYAHILSGYRKGKTQSFWVCGPSRSAASGEEVGTGGILHEQESFWQDTTQFVEKLPDRFCPGARGVDVLVQKAAVSCLHQSAPLHQHCASTGGQRTNSDLRNARRLRWTSRRSTCASAPAKKSKRLKVEEASNKFLLPDELRCAAGKEETEAYMKRVRSDSLSSLHAAGNSLHFAPVRSLGNFQCHDKVYGGAAPHKDCLKVTKSASSVAEIHSTPRSICSGLQAHITRVFMSPAPRCHRQESDVAQIVSDAAQGGNGDACGVTDDSQQQYSVGRAHESCCCCLMNGESSRSVGMGGGTSALACDCCCHHPQEYTSLQLSPCEVELSHLDMILMWHCAAEQTVQLQQQQRRQQAQVTVLQRLLHRSAILKQRLCAKQRLLHKHLMETASQIPALPASVALKPPSAVLSASQRPVLGRMLFPTAAAGSSLQRNRRLPQTNPGHRYLSARLSLMRVTLLDDHLDCLKAPLLQLLVPNCRFSQASSLLPPQSTDTPRVFRQGRSQKQEISSVSLLTVSLRLWAFNPLTVAFEPVVESLPLSLVVREAPYSLMRATYSSCCDDDSLALNVGQGVAGSRGELHKTWRSPPSPSTHGNDPRTLLEMASSPATTPNEKMSSSNDNANSNSTSSGYDLAGARSPLPSRKACAIVKQQTQGPRPSEPATTFSAKSSRTGLSLGAHMSGEATLRNTKLPGNQSIFWDSGTEGAMDALGCVECVSPGDEVSSSRRYVGISVSSTAGSSIEANLSPLLLQSVLRTICRWHYEFTHQVQHQQQQWERKEYSSFIFRTTGAKLPEMCSHSPSQQQHQEPLQYQEEGTLTYVKSQCTGGQTAQPWSAQDGPDAREQRLSAEARRLQKRPSRSIDAFPIPAYPNQDRHTGRHHSLPAALPRGETDWRFGIQLRQKERQSVLEADEPKQGKLFFAYQVVNQTGLYLGILLLPTQADFGEHGEALCGANATQVAAAAQLGLPQTLRQCRRYNKNVGVYEDDESSGGSRSSTSEAEAGRALSSAPIYWDFGSNLQNVTSGSPGSVDAASESVKGTLSCPSSPSSDQDGKPVHFEASVDSSSWGWLQPSEERALTQMKVSVGTASSAHVALQLAKQPTRAIPWVTNTLCMTALQAEKWNNDETDFHADGSCKRWKLRMPVPLDRVGVYIQPLEDMKKTAFSGATVSTSSADEQKVPYVVCRLMADGGTKQLLVQSQVLLRSSCSVPLQARLLPSLESSGIGLEKNHRTFEDSEESEQLADLLVKPGETSAVPVDFCFTGRLRIRPVHAGEAYSWSKDLSLDMLWRVVDGTEQEKNAGSGAAGLAATKGSAQAPADCVTGSGTEAGKRESAEDKMAGETIVEVECLDSQHRSAKVWLIFCDFGGGSPCLLLHSPIWLVSHIQWALQKQWLKQPQQQNQDGAETQITELPAVEYSVIRRSNPSELGWAMQAVSAAAAAVDFNRHTEQRKPAQLPNFTGSGGVMKDPNEGIRLLDFTASSIRVEVDGIGCSQFLDVWGDFPRRLSVSALYTEDVAAGSKDRATVSEFYTITSQCPFPIRVRQARSGSHCSRIDAGSADFTLHIQPQHTEAFVWQYKDGSRFLQLQGLMPTLCWLQGGCRCRLSTPFDGGFREAVWSAWSGYSPFCLPGDDWCLRLPSAPSVAPMTNEDGPAASDLPLRWGQCEAGNTGSGYEQMLEGEQFPIPAVEPQDLVRALLRRGVSVKSSGKQADTKRPIRGRLARRAFSGSQCSALRLCSSEGPASTVNLTVQTETFDMRDTVSICNSTPLPLLLRQCHHGDTEGGMKTDPQPYQESAVAQKLGLTEAAAFGVDSVAAAVAELWGAATQGEGLQQHQTSLDTADSFAKHAACSMGDHSRSSQLLNMLLEAQQCGESQSNTKRPPGASSFHSCEKVYISAAPHEEGIHAQLDMLARVAQAVVAQTAAEQQHPQNEVDNAGVLSAGKHCCWCIFEHAVSQELCAMRGEATEGAEIGEGDAATSKLSLLPQLVLPGETVLFTWDDYRCLSCIELTYFPWLQQYSEKNSSDFTKEPCTSNRDEAVPPVMEYPSFDTPFVVCIPLRPDVRGVVPLSPLPSSSWPIFRVVRRAGSLLLQIAPAGDILGLTSSSPHGVAQPKHEGTRLQLSTKNSRVSAGSNVVNSRAGSFISPWADGDSDQVPASRSDVDVGTLLTVPRYFELPIVNKDLTAVCSRCRETSRGCDGCVPPWSFASMCRFAGSVVGSYAPDQGGDPASARAFHPVTADINGGHTRNLVLPMQPTPDPPIFEFRIEAPRLQLSVLSQSAITDPLSRETLRLPEELFLATLEGFSAAYICSPFHTAAACRVQELQVASFPGVFLDRFNLKTSSDVSDTMLGLAFAQIDSMHSQAYYPTGAAIDSTTTEPSRITSSTHKNQEEGDGGGGGGSLHAAGRMSKDDGGALVEFLLQQRLPFYGTRDDGVVVIDKCSLSLKVAGTCSAVFPITLAVRPWLFKLTKSSLRLSTLNQKREQRYIFRTLTIASTCVVLSFKADTGGNSSALRRSVVTLSSLEDARFEVDGLQVTGRRLMGKVQELNQHKRPPMHQDCSRLTKLTGHHRHPTVSLRDVARVVGHFYQQQLLSHLSKLLVSVDLLGNPALSFAHLQAGVYALAKQPMAAAETGGDVFEGMMRGAEDFLKHTGYGFFGGISRMAGVASDSLGALACDEVYVHTRKQQGRHKARNVEEGLQQGVEALGRALAGGITGLVEEPVRGAAEGGFEGLLRGAGRGIAGFLVKPLTGVLDLAQKTAEAIKDASQVEGHQRPRLRLPRLLLGDLRLLVAYDAQAAEAKAILTDAEGQYW</sequence>
<feature type="compositionally biased region" description="Polar residues" evidence="2">
    <location>
        <begin position="3181"/>
        <end position="3196"/>
    </location>
</feature>
<feature type="region of interest" description="Disordered" evidence="2">
    <location>
        <begin position="2812"/>
        <end position="2836"/>
    </location>
</feature>
<feature type="region of interest" description="Disordered" evidence="2">
    <location>
        <begin position="4120"/>
        <end position="4179"/>
    </location>
</feature>
<feature type="compositionally biased region" description="Low complexity" evidence="2">
    <location>
        <begin position="423"/>
        <end position="443"/>
    </location>
</feature>
<dbReference type="GO" id="GO:0006623">
    <property type="term" value="P:protein targeting to vacuole"/>
    <property type="evidence" value="ECO:0007669"/>
    <property type="project" value="TreeGrafter"/>
</dbReference>
<keyword evidence="4" id="KW-1185">Reference proteome</keyword>
<feature type="compositionally biased region" description="Basic and acidic residues" evidence="2">
    <location>
        <begin position="56"/>
        <end position="66"/>
    </location>
</feature>
<feature type="compositionally biased region" description="Basic and acidic residues" evidence="2">
    <location>
        <begin position="2114"/>
        <end position="2134"/>
    </location>
</feature>
<dbReference type="InterPro" id="IPR026847">
    <property type="entry name" value="VPS13"/>
</dbReference>
<accession>U6M436</accession>
<feature type="region of interest" description="Disordered" evidence="2">
    <location>
        <begin position="1529"/>
        <end position="1581"/>
    </location>
</feature>
<feature type="compositionally biased region" description="Basic and acidic residues" evidence="2">
    <location>
        <begin position="1163"/>
        <end position="1172"/>
    </location>
</feature>
<feature type="compositionally biased region" description="Polar residues" evidence="2">
    <location>
        <begin position="5661"/>
        <end position="5675"/>
    </location>
</feature>
<dbReference type="EMBL" id="HG719233">
    <property type="protein sequence ID" value="CDJ57189.1"/>
    <property type="molecule type" value="Genomic_DNA"/>
</dbReference>
<feature type="region of interest" description="Disordered" evidence="2">
    <location>
        <begin position="4607"/>
        <end position="4627"/>
    </location>
</feature>
<reference evidence="3" key="2">
    <citation type="submission" date="2013-10" db="EMBL/GenBank/DDBJ databases">
        <authorList>
            <person name="Aslett M."/>
        </authorList>
    </citation>
    <scope>NUCLEOTIDE SEQUENCE [LARGE SCALE GENOMIC DNA]</scope>
    <source>
        <strain evidence="3">Weybridge</strain>
    </source>
</reference>
<proteinExistence type="inferred from homology"/>
<feature type="compositionally biased region" description="Basic and acidic residues" evidence="2">
    <location>
        <begin position="1529"/>
        <end position="1542"/>
    </location>
</feature>
<feature type="region of interest" description="Disordered" evidence="2">
    <location>
        <begin position="500"/>
        <end position="522"/>
    </location>
</feature>
<reference evidence="3" key="1">
    <citation type="submission" date="2013-10" db="EMBL/GenBank/DDBJ databases">
        <title>Genomic analysis of the causative agents of coccidiosis in chickens.</title>
        <authorList>
            <person name="Reid A.J."/>
            <person name="Blake D."/>
            <person name="Billington K."/>
            <person name="Browne H."/>
            <person name="Dunn M."/>
            <person name="Hung S."/>
            <person name="Kawahara F."/>
            <person name="Miranda-Saavedra D."/>
            <person name="Mourier T."/>
            <person name="Nagra H."/>
            <person name="Otto T.D."/>
            <person name="Rawlings N."/>
            <person name="Sanchez A."/>
            <person name="Sanders M."/>
            <person name="Subramaniam C."/>
            <person name="Tay Y."/>
            <person name="Dear P."/>
            <person name="Doerig C."/>
            <person name="Gruber A."/>
            <person name="Parkinson J."/>
            <person name="Shirley M."/>
            <person name="Wan K.L."/>
            <person name="Berriman M."/>
            <person name="Tomley F."/>
            <person name="Pain A."/>
        </authorList>
    </citation>
    <scope>NUCLEOTIDE SEQUENCE [LARGE SCALE GENOMIC DNA]</scope>
    <source>
        <strain evidence="3">Weybridge</strain>
    </source>
</reference>
<dbReference type="PANTHER" id="PTHR16166">
    <property type="entry name" value="VACUOLAR PROTEIN SORTING-ASSOCIATED PROTEIN VPS13"/>
    <property type="match status" value="1"/>
</dbReference>
<evidence type="ECO:0000313" key="4">
    <source>
        <dbReference type="Proteomes" id="UP000030763"/>
    </source>
</evidence>
<feature type="region of interest" description="Disordered" evidence="2">
    <location>
        <begin position="1"/>
        <end position="73"/>
    </location>
</feature>
<feature type="region of interest" description="Disordered" evidence="2">
    <location>
        <begin position="87"/>
        <end position="111"/>
    </location>
</feature>
<feature type="region of interest" description="Disordered" evidence="2">
    <location>
        <begin position="927"/>
        <end position="986"/>
    </location>
</feature>
<protein>
    <submittedName>
        <fullName evidence="3">Uncharacterized protein</fullName>
    </submittedName>
</protein>
<feature type="region of interest" description="Disordered" evidence="2">
    <location>
        <begin position="423"/>
        <end position="453"/>
    </location>
</feature>
<feature type="region of interest" description="Disordered" evidence="2">
    <location>
        <begin position="1163"/>
        <end position="1184"/>
    </location>
</feature>
<feature type="region of interest" description="Disordered" evidence="2">
    <location>
        <begin position="3176"/>
        <end position="3197"/>
    </location>
</feature>
<gene>
    <name evidence="3" type="ORF">EMWEY_00006940</name>
</gene>
<comment type="similarity">
    <text evidence="1">Belongs to the VPS13 family.</text>
</comment>
<dbReference type="GO" id="GO:0045053">
    <property type="term" value="P:protein retention in Golgi apparatus"/>
    <property type="evidence" value="ECO:0007669"/>
    <property type="project" value="TreeGrafter"/>
</dbReference>
<dbReference type="OrthoDB" id="428159at2759"/>
<feature type="compositionally biased region" description="Low complexity" evidence="2">
    <location>
        <begin position="3908"/>
        <end position="3921"/>
    </location>
</feature>